<evidence type="ECO:0000256" key="1">
    <source>
        <dbReference type="ARBA" id="ARBA00012528"/>
    </source>
</evidence>
<feature type="transmembrane region" description="Helical" evidence="3">
    <location>
        <begin position="47"/>
        <end position="64"/>
    </location>
</feature>
<keyword evidence="3" id="KW-0472">Membrane</keyword>
<dbReference type="SUPFAM" id="SSF55073">
    <property type="entry name" value="Nucleotide cyclase"/>
    <property type="match status" value="1"/>
</dbReference>
<dbReference type="PROSITE" id="PS50887">
    <property type="entry name" value="GGDEF"/>
    <property type="match status" value="1"/>
</dbReference>
<dbReference type="AlphaFoldDB" id="A0A330LS63"/>
<dbReference type="NCBIfam" id="TIGR00254">
    <property type="entry name" value="GGDEF"/>
    <property type="match status" value="1"/>
</dbReference>
<dbReference type="PANTHER" id="PTHR45138">
    <property type="entry name" value="REGULATORY COMPONENTS OF SENSORY TRANSDUCTION SYSTEM"/>
    <property type="match status" value="1"/>
</dbReference>
<evidence type="ECO:0000256" key="2">
    <source>
        <dbReference type="ARBA" id="ARBA00034247"/>
    </source>
</evidence>
<dbReference type="EMBL" id="LS483250">
    <property type="protein sequence ID" value="SQD79804.1"/>
    <property type="molecule type" value="Genomic_DNA"/>
</dbReference>
<dbReference type="GO" id="GO:1902201">
    <property type="term" value="P:negative regulation of bacterial-type flagellum-dependent cell motility"/>
    <property type="evidence" value="ECO:0007669"/>
    <property type="project" value="TreeGrafter"/>
</dbReference>
<dbReference type="InterPro" id="IPR029787">
    <property type="entry name" value="Nucleotide_cyclase"/>
</dbReference>
<feature type="transmembrane region" description="Helical" evidence="3">
    <location>
        <begin position="197"/>
        <end position="215"/>
    </location>
</feature>
<feature type="domain" description="GGDEF" evidence="4">
    <location>
        <begin position="245"/>
        <end position="398"/>
    </location>
</feature>
<comment type="catalytic activity">
    <reaction evidence="2">
        <text>2 GTP = 3',3'-c-di-GMP + 2 diphosphate</text>
        <dbReference type="Rhea" id="RHEA:24898"/>
        <dbReference type="ChEBI" id="CHEBI:33019"/>
        <dbReference type="ChEBI" id="CHEBI:37565"/>
        <dbReference type="ChEBI" id="CHEBI:58805"/>
        <dbReference type="EC" id="2.7.7.65"/>
    </reaction>
</comment>
<dbReference type="Proteomes" id="UP000250163">
    <property type="component" value="Chromosome MORIYA"/>
</dbReference>
<evidence type="ECO:0000256" key="3">
    <source>
        <dbReference type="SAM" id="Phobius"/>
    </source>
</evidence>
<dbReference type="GO" id="GO:0005886">
    <property type="term" value="C:plasma membrane"/>
    <property type="evidence" value="ECO:0007669"/>
    <property type="project" value="TreeGrafter"/>
</dbReference>
<sequence length="398" mass="44537">MFSGLFLPPFFAVLSTEQQGMLVELPNILFMLVIVLSHFFKQGRSGFAALLMLVAYNVIQQRLQTPLAVGSTLFEYYFLVLLLPANLVLLLFLPERALFSFKALSYHAIFIVQIAVFYWFIQPEQLPLVSNLLTAIEPWILVSGDVSVLPNILLGLLICAVLIAAILMLFREVSSDQAFLSALLASTLTVVEFEQQWISASMFTISAIVLLFSILKRSHEQAFIDELTRIPGRRALNIELAQLSGKYSIAMLDIDRFKKFNDTYGHDIGDSVLKMVASQLATVKGRGRVFRYGGEEFTILFKGKSALDCIGYLNDIRLLVADYPFQIRQPVERREPQEAGAKNTDSCQVEFIEKTVKVTISIGVAQRRSSTTSPDEVIIAADKLLYKAKESGRNQVCA</sequence>
<dbReference type="InterPro" id="IPR043128">
    <property type="entry name" value="Rev_trsase/Diguanyl_cyclase"/>
</dbReference>
<feature type="transmembrane region" description="Helical" evidence="3">
    <location>
        <begin position="20"/>
        <end position="40"/>
    </location>
</feature>
<feature type="transmembrane region" description="Helical" evidence="3">
    <location>
        <begin position="76"/>
        <end position="92"/>
    </location>
</feature>
<name>A0A330LS63_9GAMM</name>
<dbReference type="SMART" id="SM00267">
    <property type="entry name" value="GGDEF"/>
    <property type="match status" value="1"/>
</dbReference>
<dbReference type="GO" id="GO:0043709">
    <property type="term" value="P:cell adhesion involved in single-species biofilm formation"/>
    <property type="evidence" value="ECO:0007669"/>
    <property type="project" value="TreeGrafter"/>
</dbReference>
<dbReference type="PANTHER" id="PTHR45138:SF9">
    <property type="entry name" value="DIGUANYLATE CYCLASE DGCM-RELATED"/>
    <property type="match status" value="1"/>
</dbReference>
<dbReference type="Pfam" id="PF00990">
    <property type="entry name" value="GGDEF"/>
    <property type="match status" value="2"/>
</dbReference>
<dbReference type="GO" id="GO:0052621">
    <property type="term" value="F:diguanylate cyclase activity"/>
    <property type="evidence" value="ECO:0007669"/>
    <property type="project" value="UniProtKB-EC"/>
</dbReference>
<feature type="transmembrane region" description="Helical" evidence="3">
    <location>
        <begin position="104"/>
        <end position="121"/>
    </location>
</feature>
<evidence type="ECO:0000313" key="6">
    <source>
        <dbReference type="Proteomes" id="UP000250163"/>
    </source>
</evidence>
<dbReference type="CDD" id="cd01949">
    <property type="entry name" value="GGDEF"/>
    <property type="match status" value="1"/>
</dbReference>
<evidence type="ECO:0000259" key="4">
    <source>
        <dbReference type="PROSITE" id="PS50887"/>
    </source>
</evidence>
<protein>
    <recommendedName>
        <fullName evidence="1">diguanylate cyclase</fullName>
        <ecNumber evidence="1">2.7.7.65</ecNumber>
    </recommendedName>
</protein>
<reference evidence="6" key="1">
    <citation type="submission" date="2018-05" db="EMBL/GenBank/DDBJ databases">
        <authorList>
            <person name="Cea G.-C."/>
            <person name="William W."/>
        </authorList>
    </citation>
    <scope>NUCLEOTIDE SEQUENCE [LARGE SCALE GENOMIC DNA]</scope>
    <source>
        <strain evidence="6">DB21MT 5</strain>
    </source>
</reference>
<keyword evidence="3" id="KW-1133">Transmembrane helix</keyword>
<dbReference type="InterPro" id="IPR000160">
    <property type="entry name" value="GGDEF_dom"/>
</dbReference>
<evidence type="ECO:0000313" key="5">
    <source>
        <dbReference type="EMBL" id="SQD79804.1"/>
    </source>
</evidence>
<dbReference type="EC" id="2.7.7.65" evidence="1"/>
<feature type="transmembrane region" description="Helical" evidence="3">
    <location>
        <begin position="148"/>
        <end position="170"/>
    </location>
</feature>
<keyword evidence="3" id="KW-0812">Transmembrane</keyword>
<dbReference type="InterPro" id="IPR050469">
    <property type="entry name" value="Diguanylate_Cyclase"/>
</dbReference>
<dbReference type="Gene3D" id="3.30.70.270">
    <property type="match status" value="1"/>
</dbReference>
<keyword evidence="6" id="KW-1185">Reference proteome</keyword>
<gene>
    <name evidence="5" type="ORF">MORIYA_3349</name>
</gene>
<organism evidence="5 6">
    <name type="scientific">Moritella yayanosii</name>
    <dbReference type="NCBI Taxonomy" id="69539"/>
    <lineage>
        <taxon>Bacteria</taxon>
        <taxon>Pseudomonadati</taxon>
        <taxon>Pseudomonadota</taxon>
        <taxon>Gammaproteobacteria</taxon>
        <taxon>Alteromonadales</taxon>
        <taxon>Moritellaceae</taxon>
        <taxon>Moritella</taxon>
    </lineage>
</organism>
<proteinExistence type="predicted"/>
<accession>A0A330LS63</accession>
<dbReference type="KEGG" id="mya:MORIYA_3349"/>